<keyword evidence="4 7" id="KW-0418">Kinase</keyword>
<evidence type="ECO:0000313" key="12">
    <source>
        <dbReference type="Proteomes" id="UP000218399"/>
    </source>
</evidence>
<keyword evidence="9" id="KW-0479">Metal-binding</keyword>
<keyword evidence="6 7" id="KW-0046">Antibiotic resistance</keyword>
<evidence type="ECO:0000256" key="2">
    <source>
        <dbReference type="ARBA" id="ARBA00022679"/>
    </source>
</evidence>
<evidence type="ECO:0000256" key="5">
    <source>
        <dbReference type="ARBA" id="ARBA00022840"/>
    </source>
</evidence>
<evidence type="ECO:0000256" key="9">
    <source>
        <dbReference type="PIRSR" id="PIRSR000706-2"/>
    </source>
</evidence>
<evidence type="ECO:0000259" key="10">
    <source>
        <dbReference type="Pfam" id="PF01636"/>
    </source>
</evidence>
<organism evidence="11 12">
    <name type="scientific">Bifidobacterium criceti</name>
    <dbReference type="NCBI Taxonomy" id="1960969"/>
    <lineage>
        <taxon>Bacteria</taxon>
        <taxon>Bacillati</taxon>
        <taxon>Actinomycetota</taxon>
        <taxon>Actinomycetes</taxon>
        <taxon>Bifidobacteriales</taxon>
        <taxon>Bifidobacteriaceae</taxon>
        <taxon>Bifidobacterium</taxon>
    </lineage>
</organism>
<dbReference type="InterPro" id="IPR002575">
    <property type="entry name" value="Aminoglycoside_PTrfase"/>
</dbReference>
<evidence type="ECO:0000256" key="4">
    <source>
        <dbReference type="ARBA" id="ARBA00022777"/>
    </source>
</evidence>
<comment type="caution">
    <text evidence="11">The sequence shown here is derived from an EMBL/GenBank/DDBJ whole genome shotgun (WGS) entry which is preliminary data.</text>
</comment>
<name>A0A2A2ED48_9BIFI</name>
<feature type="binding site" evidence="9">
    <location>
        <position position="203"/>
    </location>
    <ligand>
        <name>Mg(2+)</name>
        <dbReference type="ChEBI" id="CHEBI:18420"/>
    </ligand>
</feature>
<dbReference type="Proteomes" id="UP000218399">
    <property type="component" value="Unassembled WGS sequence"/>
</dbReference>
<dbReference type="CDD" id="cd05150">
    <property type="entry name" value="APH"/>
    <property type="match status" value="1"/>
</dbReference>
<keyword evidence="5 7" id="KW-0067">ATP-binding</keyword>
<accession>A0A2A2ED48</accession>
<evidence type="ECO:0000313" key="11">
    <source>
        <dbReference type="EMBL" id="PAU66855.1"/>
    </source>
</evidence>
<dbReference type="EMBL" id="MVOH01000022">
    <property type="protein sequence ID" value="PAU66855.1"/>
    <property type="molecule type" value="Genomic_DNA"/>
</dbReference>
<evidence type="ECO:0000256" key="8">
    <source>
        <dbReference type="PIRSR" id="PIRSR000706-1"/>
    </source>
</evidence>
<dbReference type="InterPro" id="IPR011009">
    <property type="entry name" value="Kinase-like_dom_sf"/>
</dbReference>
<dbReference type="GO" id="GO:0005524">
    <property type="term" value="F:ATP binding"/>
    <property type="evidence" value="ECO:0007669"/>
    <property type="project" value="UniProtKB-KW"/>
</dbReference>
<feature type="binding site" evidence="9">
    <location>
        <position position="216"/>
    </location>
    <ligand>
        <name>Mg(2+)</name>
        <dbReference type="ChEBI" id="CHEBI:18420"/>
    </ligand>
</feature>
<dbReference type="GO" id="GO:0016301">
    <property type="term" value="F:kinase activity"/>
    <property type="evidence" value="ECO:0007669"/>
    <property type="project" value="UniProtKB-KW"/>
</dbReference>
<dbReference type="GO" id="GO:0016773">
    <property type="term" value="F:phosphotransferase activity, alcohol group as acceptor"/>
    <property type="evidence" value="ECO:0007669"/>
    <property type="project" value="InterPro"/>
</dbReference>
<dbReference type="GO" id="GO:0046872">
    <property type="term" value="F:metal ion binding"/>
    <property type="evidence" value="ECO:0007669"/>
    <property type="project" value="UniProtKB-KW"/>
</dbReference>
<evidence type="ECO:0000256" key="1">
    <source>
        <dbReference type="ARBA" id="ARBA00006219"/>
    </source>
</evidence>
<evidence type="ECO:0000256" key="6">
    <source>
        <dbReference type="ARBA" id="ARBA00023251"/>
    </source>
</evidence>
<dbReference type="Gene3D" id="3.90.1200.10">
    <property type="match status" value="1"/>
</dbReference>
<evidence type="ECO:0000256" key="7">
    <source>
        <dbReference type="PIRNR" id="PIRNR000706"/>
    </source>
</evidence>
<dbReference type="InterPro" id="IPR024165">
    <property type="entry name" value="Kan/Strep_kinase"/>
</dbReference>
<dbReference type="Pfam" id="PF01636">
    <property type="entry name" value="APH"/>
    <property type="match status" value="1"/>
</dbReference>
<dbReference type="GO" id="GO:0046677">
    <property type="term" value="P:response to antibiotic"/>
    <property type="evidence" value="ECO:0007669"/>
    <property type="project" value="UniProtKB-KW"/>
</dbReference>
<dbReference type="PIRSF" id="PIRSF000706">
    <property type="entry name" value="Kanamycin_kin"/>
    <property type="match status" value="1"/>
</dbReference>
<keyword evidence="2 7" id="KW-0808">Transferase</keyword>
<reference evidence="11 12" key="1">
    <citation type="journal article" date="2017" name="ISME J.">
        <title>Unveiling bifidobacterial biogeography across the mammalian branch of the tree of life.</title>
        <authorList>
            <person name="Milani C."/>
            <person name="Mangifesta M."/>
            <person name="Mancabelli L."/>
            <person name="Lugli G.A."/>
            <person name="James K."/>
            <person name="Duranti S."/>
            <person name="Turroni F."/>
            <person name="Ferrario C."/>
            <person name="Ossiprandi M.C."/>
            <person name="van Sinderen D."/>
            <person name="Ventura M."/>
        </authorList>
    </citation>
    <scope>NUCLEOTIDE SEQUENCE [LARGE SCALE GENOMIC DNA]</scope>
    <source>
        <strain evidence="12">Ham19E</strain>
    </source>
</reference>
<dbReference type="OrthoDB" id="3806873at2"/>
<sequence length="273" mass="30690">MHRTPIPTIPDAPPSIRSLARGYAIADTSSSPEARVYALSTEIADTNTTNDVLFVKTATAGALAHEAHMDAAFHELGLGPEVVDYLSADDVSADWLVTRAVIGDDCTNARYLAEPERLCDLLAERLRALHELFHVQHERIIELNIPDVRMRYLENVERGWRSGRFDAQFFPDITADDAHRIAAEAASSLHTNALLHGDYCLPNIILDDWRFSGFIDLDHAGLSDRHIDVFWGAWTFWFNLHTDAYCNRFLDAYGRDVIDDDKLTAIAAMECFM</sequence>
<feature type="domain" description="Aminoglycoside phosphotransferase" evidence="10">
    <location>
        <begin position="54"/>
        <end position="258"/>
    </location>
</feature>
<evidence type="ECO:0000256" key="3">
    <source>
        <dbReference type="ARBA" id="ARBA00022741"/>
    </source>
</evidence>
<protein>
    <submittedName>
        <fullName evidence="11">Aminoglycoside transferase</fullName>
    </submittedName>
</protein>
<keyword evidence="3 7" id="KW-0547">Nucleotide-binding</keyword>
<keyword evidence="9" id="KW-0460">Magnesium</keyword>
<dbReference type="RefSeq" id="WP_095615652.1">
    <property type="nucleotide sequence ID" value="NZ_MVOH01000022.1"/>
</dbReference>
<gene>
    <name evidence="11" type="ORF">B1526_1691</name>
</gene>
<dbReference type="AlphaFoldDB" id="A0A2A2ED48"/>
<proteinExistence type="inferred from homology"/>
<comment type="similarity">
    <text evidence="1 7">Belongs to the aminoglycoside phosphotransferase family.</text>
</comment>
<keyword evidence="12" id="KW-1185">Reference proteome</keyword>
<feature type="active site" description="Proton acceptor" evidence="8">
    <location>
        <position position="198"/>
    </location>
</feature>
<dbReference type="SUPFAM" id="SSF56112">
    <property type="entry name" value="Protein kinase-like (PK-like)"/>
    <property type="match status" value="1"/>
</dbReference>